<reference evidence="1" key="2">
    <citation type="submission" date="2014-03" db="EMBL/GenBank/DDBJ databases">
        <authorList>
            <person name="Urmite Genomes"/>
        </authorList>
    </citation>
    <scope>NUCLEOTIDE SEQUENCE</scope>
    <source>
        <strain evidence="1">S1</strain>
    </source>
</reference>
<evidence type="ECO:0000313" key="2">
    <source>
        <dbReference type="Proteomes" id="UP000028863"/>
    </source>
</evidence>
<evidence type="ECO:0000313" key="1">
    <source>
        <dbReference type="EMBL" id="CDO03112.1"/>
    </source>
</evidence>
<dbReference type="Proteomes" id="UP000028863">
    <property type="component" value="Unassembled WGS sequence"/>
</dbReference>
<dbReference type="AlphaFoldDB" id="W9AJP7"/>
<reference evidence="1" key="1">
    <citation type="submission" date="2014-03" db="EMBL/GenBank/DDBJ databases">
        <title>Draft genome sequencing of Oceanobacillus picturae strain S1 isolated from human gut.</title>
        <authorList>
            <person name="Croce O."/>
            <person name="Lagier J.C."/>
            <person name="Raoult D."/>
        </authorList>
    </citation>
    <scope>NUCLEOTIDE SEQUENCE [LARGE SCALE GENOMIC DNA]</scope>
    <source>
        <strain evidence="1">S1</strain>
    </source>
</reference>
<comment type="caution">
    <text evidence="1">The sequence shown here is derived from an EMBL/GenBank/DDBJ whole genome shotgun (WGS) entry which is preliminary data.</text>
</comment>
<organism evidence="1 2">
    <name type="scientific">Oceanobacillus picturae</name>
    <dbReference type="NCBI Taxonomy" id="171693"/>
    <lineage>
        <taxon>Bacteria</taxon>
        <taxon>Bacillati</taxon>
        <taxon>Bacillota</taxon>
        <taxon>Bacilli</taxon>
        <taxon>Bacillales</taxon>
        <taxon>Bacillaceae</taxon>
        <taxon>Oceanobacillus</taxon>
    </lineage>
</organism>
<protein>
    <submittedName>
        <fullName evidence="1">Uncharacterized protein</fullName>
    </submittedName>
</protein>
<keyword evidence="2" id="KW-1185">Reference proteome</keyword>
<dbReference type="eggNOG" id="ENOG502ZY1K">
    <property type="taxonomic scope" value="Bacteria"/>
</dbReference>
<proteinExistence type="predicted"/>
<accession>W9AJP7</accession>
<dbReference type="EMBL" id="CCAX010000001">
    <property type="protein sequence ID" value="CDO03112.1"/>
    <property type="molecule type" value="Genomic_DNA"/>
</dbReference>
<name>W9AJP7_9BACI</name>
<dbReference type="STRING" id="171693.BN988_01612"/>
<gene>
    <name evidence="1" type="ORF">BN988_01612</name>
</gene>
<sequence length="396" mass="47404">MGKTVQEEFKLRWDHAKDITTRSLVNVLTIHEIPLPLIKEEMVRVFEENVNNNKISTEDAIKFVDQEIRYGYNRTIFCKDLDKYSVENLKNKNFEDIKLLLRSKGWEVPEKNELLNVYLPDKLVLTEFNMESNQYIELTLIETIRVSNKNSIMKENNIYFVRVDLLENYLYIRMRPRGNAVELINQDYKKIPDVTFYKKIRNICEKMLGIETIDSTHFKTTLYKIAKELTEKAEEKSRTEVNRHIDKIERFAQEMASSLNGFETRNFDMNFRLRRLFERALIQSDFKQLKQREPGKKGFINAFHFSDRSGGKVKARSKEKERSIDLSEIYYDTRDTIDQQEAYDNLWVNWFMPGQKNTINTRLEANNEFYQVHFYKYLYKGDLEYVLSEIGYFKDK</sequence>
<dbReference type="RefSeq" id="WP_036574775.1">
    <property type="nucleotide sequence ID" value="NZ_CABLBW010000001.1"/>
</dbReference>